<feature type="coiled-coil region" evidence="1">
    <location>
        <begin position="240"/>
        <end position="267"/>
    </location>
</feature>
<dbReference type="GO" id="GO:0004803">
    <property type="term" value="F:transposase activity"/>
    <property type="evidence" value="ECO:0007669"/>
    <property type="project" value="InterPro"/>
</dbReference>
<evidence type="ECO:0000256" key="1">
    <source>
        <dbReference type="SAM" id="Coils"/>
    </source>
</evidence>
<dbReference type="InterPro" id="IPR002525">
    <property type="entry name" value="Transp_IS110-like_N"/>
</dbReference>
<dbReference type="GO" id="GO:0003677">
    <property type="term" value="F:DNA binding"/>
    <property type="evidence" value="ECO:0007669"/>
    <property type="project" value="InterPro"/>
</dbReference>
<dbReference type="InterPro" id="IPR047650">
    <property type="entry name" value="Transpos_IS110"/>
</dbReference>
<feature type="domain" description="Transposase IS116/IS110/IS902 C-terminal" evidence="3">
    <location>
        <begin position="272"/>
        <end position="356"/>
    </location>
</feature>
<dbReference type="AlphaFoldDB" id="A0A0S4QLQ4"/>
<evidence type="ECO:0000259" key="3">
    <source>
        <dbReference type="Pfam" id="PF02371"/>
    </source>
</evidence>
<organism evidence="4 5">
    <name type="scientific">Parafrankia irregularis</name>
    <dbReference type="NCBI Taxonomy" id="795642"/>
    <lineage>
        <taxon>Bacteria</taxon>
        <taxon>Bacillati</taxon>
        <taxon>Actinomycetota</taxon>
        <taxon>Actinomycetes</taxon>
        <taxon>Frankiales</taxon>
        <taxon>Frankiaceae</taxon>
        <taxon>Parafrankia</taxon>
    </lineage>
</organism>
<reference evidence="5" key="1">
    <citation type="submission" date="2015-11" db="EMBL/GenBank/DDBJ databases">
        <authorList>
            <person name="Varghese N."/>
        </authorList>
    </citation>
    <scope>NUCLEOTIDE SEQUENCE [LARGE SCALE GENOMIC DNA]</scope>
    <source>
        <strain evidence="5">DSM 45899</strain>
    </source>
</reference>
<dbReference type="Pfam" id="PF02371">
    <property type="entry name" value="Transposase_20"/>
    <property type="match status" value="1"/>
</dbReference>
<sequence>MLFVGDDWAEDHHDVEVQDDAGRRLTKARVPEGAAGIARLHAMVGQHLPEDADPGQVVVGIETDRGPWVSALVAAGYRVIAVNPLQAARYRERYSTSGAKSDAGDAHALADMVRTDRHQLRQVAGDSDLADAVKLVARAHQSLVWDRTRQVQRLRSALLESFPAALVAFDDLDAPDTLELLAKAPSAAEAARLTVAQISAVLKRARRRKIPERAAAIRAALRAEQLPVGPASTLAYAVVVRAQAGLLTALNAEVARLEEQVEAHFGEHPDAEVLLSQPGLGTVLAARVLAEFGDDPKRYTDAKARRDYAGTSPITRASGRKTVVMARYARNNRLADALHQQAFCALNASPGARAYYDAIRGRGKSHHAALRQLGNRLVGILHGCLKTRTPYDEATAWPRNVTLTPAA</sequence>
<dbReference type="RefSeq" id="WP_091273951.1">
    <property type="nucleotide sequence ID" value="NZ_FAOZ01000005.1"/>
</dbReference>
<dbReference type="InterPro" id="IPR003346">
    <property type="entry name" value="Transposase_20"/>
</dbReference>
<dbReference type="NCBIfam" id="NF033542">
    <property type="entry name" value="transpos_IS110"/>
    <property type="match status" value="1"/>
</dbReference>
<proteinExistence type="predicted"/>
<keyword evidence="1" id="KW-0175">Coiled coil</keyword>
<dbReference type="PANTHER" id="PTHR33055:SF3">
    <property type="entry name" value="PUTATIVE TRANSPOSASE FOR IS117-RELATED"/>
    <property type="match status" value="1"/>
</dbReference>
<dbReference type="PANTHER" id="PTHR33055">
    <property type="entry name" value="TRANSPOSASE FOR INSERTION SEQUENCE ELEMENT IS1111A"/>
    <property type="match status" value="1"/>
</dbReference>
<dbReference type="GO" id="GO:0006313">
    <property type="term" value="P:DNA transposition"/>
    <property type="evidence" value="ECO:0007669"/>
    <property type="project" value="InterPro"/>
</dbReference>
<dbReference type="EMBL" id="FAOZ01000005">
    <property type="protein sequence ID" value="CUU55434.1"/>
    <property type="molecule type" value="Genomic_DNA"/>
</dbReference>
<dbReference type="Pfam" id="PF01548">
    <property type="entry name" value="DEDD_Tnp_IS110"/>
    <property type="match status" value="1"/>
</dbReference>
<gene>
    <name evidence="4" type="ORF">Ga0074812_10584</name>
</gene>
<name>A0A0S4QLQ4_9ACTN</name>
<keyword evidence="5" id="KW-1185">Reference proteome</keyword>
<protein>
    <submittedName>
        <fullName evidence="4">Transposase IS116/IS110/IS902 family protein</fullName>
    </submittedName>
</protein>
<feature type="domain" description="Transposase IS110-like N-terminal" evidence="2">
    <location>
        <begin position="4"/>
        <end position="163"/>
    </location>
</feature>
<accession>A0A0S4QLQ4</accession>
<evidence type="ECO:0000259" key="2">
    <source>
        <dbReference type="Pfam" id="PF01548"/>
    </source>
</evidence>
<dbReference type="Proteomes" id="UP000198802">
    <property type="component" value="Unassembled WGS sequence"/>
</dbReference>
<evidence type="ECO:0000313" key="4">
    <source>
        <dbReference type="EMBL" id="CUU55434.1"/>
    </source>
</evidence>
<evidence type="ECO:0000313" key="5">
    <source>
        <dbReference type="Proteomes" id="UP000198802"/>
    </source>
</evidence>